<sequence length="505" mass="56597">MQKKGFDNKKYLEEQSEAILKRAKKFGNKLYLEFGGKLSNDLHAARVLPGFDPNVKIKLLQKLADKCEIIICIYSGDIERKKIRQDFGLAYDTQILRDIDDLHAYGLTVRGVVITRYKDQPVVDIFKTKLQRRGIKVFTHHPIPGYPNDVDIITSQKGYGKNEFIQTERPIVVVTAPGGGSGKLGTCLSQVYHENLNGSQAGYAKFETFPIWNLPLNHPVNIAYEASTADLGDINEIDYFHLETYKKTAINYNRDIEIFPVVKKILVKIMGNDKVYQSPTDMGVNRAGFAIIDDIICQEAAIQEVIRRYFKYSCEYVVGNANKKTMKRIEQIMLGKLDLHAHDRKVVTPARNTAKLSEEQHKGHDGIYVGAALELKDGNIICGNNSSLMHASSAIILNAIKFLSDIPMKIDLISRNVLDSIRKMKIDILNTDKVSLNLEETLIALSISATANPTAEIAMDSLKQLRGCEMHMTHIASPGDEIGLRRLGINLTSDPQFASKNLFVS</sequence>
<accession>A0ABY6HNI0</accession>
<feature type="domain" description="DUF1846" evidence="1">
    <location>
        <begin position="5"/>
        <end position="333"/>
    </location>
</feature>
<dbReference type="Pfam" id="PF08903">
    <property type="entry name" value="DUF1846"/>
    <property type="match status" value="1"/>
</dbReference>
<evidence type="ECO:0000313" key="4">
    <source>
        <dbReference type="Proteomes" id="UP001208689"/>
    </source>
</evidence>
<evidence type="ECO:0000313" key="3">
    <source>
        <dbReference type="EMBL" id="UYP45071.1"/>
    </source>
</evidence>
<dbReference type="Gene3D" id="3.10.630.10">
    <property type="entry name" value="dip2346 domain like"/>
    <property type="match status" value="1"/>
</dbReference>
<gene>
    <name evidence="3" type="ORF">NEF87_001356</name>
</gene>
<evidence type="ECO:0000259" key="1">
    <source>
        <dbReference type="Pfam" id="PF08903"/>
    </source>
</evidence>
<dbReference type="InterPro" id="IPR048496">
    <property type="entry name" value="DUF1846_N"/>
</dbReference>
<dbReference type="Pfam" id="PF20921">
    <property type="entry name" value="DUF1846_C"/>
    <property type="match status" value="1"/>
</dbReference>
<organism evidence="3 4">
    <name type="scientific">Candidatus Lokiarchaeum ossiferum</name>
    <dbReference type="NCBI Taxonomy" id="2951803"/>
    <lineage>
        <taxon>Archaea</taxon>
        <taxon>Promethearchaeati</taxon>
        <taxon>Promethearchaeota</taxon>
        <taxon>Promethearchaeia</taxon>
        <taxon>Promethearchaeales</taxon>
        <taxon>Promethearchaeaceae</taxon>
        <taxon>Candidatus Lokiarchaeum</taxon>
    </lineage>
</organism>
<dbReference type="EMBL" id="CP104013">
    <property type="protein sequence ID" value="UYP45071.1"/>
    <property type="molecule type" value="Genomic_DNA"/>
</dbReference>
<keyword evidence="4" id="KW-1185">Reference proteome</keyword>
<reference evidence="3" key="1">
    <citation type="submission" date="2022-09" db="EMBL/GenBank/DDBJ databases">
        <title>Actin cytoskeleton and complex cell architecture in an #Asgard archaeon.</title>
        <authorList>
            <person name="Ponce Toledo R.I."/>
            <person name="Schleper C."/>
            <person name="Rodrigues Oliveira T."/>
            <person name="Wollweber F."/>
            <person name="Xu J."/>
            <person name="Rittmann S."/>
            <person name="Klingl A."/>
            <person name="Pilhofer M."/>
        </authorList>
    </citation>
    <scope>NUCLEOTIDE SEQUENCE</scope>
    <source>
        <strain evidence="3">B-35</strain>
    </source>
</reference>
<name>A0ABY6HNI0_9ARCH</name>
<feature type="domain" description="DUF1846" evidence="2">
    <location>
        <begin position="343"/>
        <end position="503"/>
    </location>
</feature>
<dbReference type="Gene3D" id="1.20.1570.10">
    <property type="entry name" value="dip2346 domain like"/>
    <property type="match status" value="1"/>
</dbReference>
<dbReference type="NCBIfam" id="NF010184">
    <property type="entry name" value="PRK13663.1"/>
    <property type="match status" value="1"/>
</dbReference>
<dbReference type="Proteomes" id="UP001208689">
    <property type="component" value="Chromosome"/>
</dbReference>
<evidence type="ECO:0008006" key="5">
    <source>
        <dbReference type="Google" id="ProtNLM"/>
    </source>
</evidence>
<evidence type="ECO:0000259" key="2">
    <source>
        <dbReference type="Pfam" id="PF20921"/>
    </source>
</evidence>
<proteinExistence type="predicted"/>
<dbReference type="Gene3D" id="3.40.140.40">
    <property type="entry name" value="Domain of unknown function (DUF1846), C-terminal subdomain"/>
    <property type="match status" value="1"/>
</dbReference>
<dbReference type="InterPro" id="IPR048441">
    <property type="entry name" value="DUF1846_C"/>
</dbReference>
<protein>
    <recommendedName>
        <fullName evidence="5">DUF1846 domain-containing protein</fullName>
    </recommendedName>
</protein>